<keyword evidence="1" id="KW-0805">Transcription regulation</keyword>
<gene>
    <name evidence="6" type="ORF">AB0E61_26720</name>
</gene>
<evidence type="ECO:0000256" key="2">
    <source>
        <dbReference type="ARBA" id="ARBA00023125"/>
    </source>
</evidence>
<evidence type="ECO:0000259" key="5">
    <source>
        <dbReference type="PROSITE" id="PS50956"/>
    </source>
</evidence>
<evidence type="ECO:0000256" key="4">
    <source>
        <dbReference type="SAM" id="MobiDB-lite"/>
    </source>
</evidence>
<evidence type="ECO:0000313" key="6">
    <source>
        <dbReference type="EMBL" id="MEU3713676.1"/>
    </source>
</evidence>
<sequence length="181" mass="19859">MAEEVKAALDATDWRILEELQAHARITFSELGRRVSLTPPAVTERVRRLEQSGVIEGYRTRVNLSGLGLPILAIVNIVFPGSNYQEYLRVFRDCPEIVECHHVTGSDCFVAKVAARSMGHLEEVTARITKIGSVSTTIVYSTNVSDRVITRELAEPGHRPRPPVRVDGGGSGGRARPGEIT</sequence>
<reference evidence="6 7" key="1">
    <citation type="submission" date="2024-06" db="EMBL/GenBank/DDBJ databases">
        <title>The Natural Products Discovery Center: Release of the First 8490 Sequenced Strains for Exploring Actinobacteria Biosynthetic Diversity.</title>
        <authorList>
            <person name="Kalkreuter E."/>
            <person name="Kautsar S.A."/>
            <person name="Yang D."/>
            <person name="Bader C.D."/>
            <person name="Teijaro C.N."/>
            <person name="Fluegel L."/>
            <person name="Davis C.M."/>
            <person name="Simpson J.R."/>
            <person name="Lauterbach L."/>
            <person name="Steele A.D."/>
            <person name="Gui C."/>
            <person name="Meng S."/>
            <person name="Li G."/>
            <person name="Viehrig K."/>
            <person name="Ye F."/>
            <person name="Su P."/>
            <person name="Kiefer A.F."/>
            <person name="Nichols A."/>
            <person name="Cepeda A.J."/>
            <person name="Yan W."/>
            <person name="Fan B."/>
            <person name="Jiang Y."/>
            <person name="Adhikari A."/>
            <person name="Zheng C.-J."/>
            <person name="Schuster L."/>
            <person name="Cowan T.M."/>
            <person name="Smanski M.J."/>
            <person name="Chevrette M.G."/>
            <person name="De Carvalho L.P.S."/>
            <person name="Shen B."/>
        </authorList>
    </citation>
    <scope>NUCLEOTIDE SEQUENCE [LARGE SCALE GENOMIC DNA]</scope>
    <source>
        <strain evidence="6 7">NPDC033039</strain>
    </source>
</reference>
<dbReference type="SUPFAM" id="SSF54909">
    <property type="entry name" value="Dimeric alpha+beta barrel"/>
    <property type="match status" value="1"/>
</dbReference>
<dbReference type="PROSITE" id="PS50956">
    <property type="entry name" value="HTH_ASNC_2"/>
    <property type="match status" value="1"/>
</dbReference>
<dbReference type="RefSeq" id="WP_078654107.1">
    <property type="nucleotide sequence ID" value="NZ_JBEZVI010000028.1"/>
</dbReference>
<keyword evidence="3" id="KW-0804">Transcription</keyword>
<dbReference type="SMART" id="SM00344">
    <property type="entry name" value="HTH_ASNC"/>
    <property type="match status" value="1"/>
</dbReference>
<dbReference type="CDD" id="cd00090">
    <property type="entry name" value="HTH_ARSR"/>
    <property type="match status" value="1"/>
</dbReference>
<keyword evidence="7" id="KW-1185">Reference proteome</keyword>
<dbReference type="SUPFAM" id="SSF46785">
    <property type="entry name" value="Winged helix' DNA-binding domain"/>
    <property type="match status" value="1"/>
</dbReference>
<accession>A0ABV2Z6S4</accession>
<dbReference type="Gene3D" id="3.30.70.920">
    <property type="match status" value="1"/>
</dbReference>
<dbReference type="Gene3D" id="1.10.10.10">
    <property type="entry name" value="Winged helix-like DNA-binding domain superfamily/Winged helix DNA-binding domain"/>
    <property type="match status" value="1"/>
</dbReference>
<dbReference type="PANTHER" id="PTHR30154:SF53">
    <property type="entry name" value="HTH-TYPE TRANSCRIPTIONAL REGULATOR LRPC"/>
    <property type="match status" value="1"/>
</dbReference>
<feature type="region of interest" description="Disordered" evidence="4">
    <location>
        <begin position="155"/>
        <end position="181"/>
    </location>
</feature>
<dbReference type="Pfam" id="PF01037">
    <property type="entry name" value="AsnC_trans_reg"/>
    <property type="match status" value="1"/>
</dbReference>
<evidence type="ECO:0000256" key="3">
    <source>
        <dbReference type="ARBA" id="ARBA00023163"/>
    </source>
</evidence>
<dbReference type="InterPro" id="IPR036388">
    <property type="entry name" value="WH-like_DNA-bd_sf"/>
</dbReference>
<name>A0ABV2Z6S4_9ACTN</name>
<dbReference type="InterPro" id="IPR011991">
    <property type="entry name" value="ArsR-like_HTH"/>
</dbReference>
<organism evidence="6 7">
    <name type="scientific">Streptomyces catenulae</name>
    <dbReference type="NCBI Taxonomy" id="66875"/>
    <lineage>
        <taxon>Bacteria</taxon>
        <taxon>Bacillati</taxon>
        <taxon>Actinomycetota</taxon>
        <taxon>Actinomycetes</taxon>
        <taxon>Kitasatosporales</taxon>
        <taxon>Streptomycetaceae</taxon>
        <taxon>Streptomyces</taxon>
    </lineage>
</organism>
<dbReference type="PANTHER" id="PTHR30154">
    <property type="entry name" value="LEUCINE-RESPONSIVE REGULATORY PROTEIN"/>
    <property type="match status" value="1"/>
</dbReference>
<evidence type="ECO:0000313" key="7">
    <source>
        <dbReference type="Proteomes" id="UP001550853"/>
    </source>
</evidence>
<comment type="caution">
    <text evidence="6">The sequence shown here is derived from an EMBL/GenBank/DDBJ whole genome shotgun (WGS) entry which is preliminary data.</text>
</comment>
<evidence type="ECO:0000256" key="1">
    <source>
        <dbReference type="ARBA" id="ARBA00023015"/>
    </source>
</evidence>
<dbReference type="InterPro" id="IPR019887">
    <property type="entry name" value="Tscrpt_reg_AsnC/Lrp_C"/>
</dbReference>
<protein>
    <submittedName>
        <fullName evidence="6">Lrp/AsnC family transcriptional regulator</fullName>
    </submittedName>
</protein>
<dbReference type="PRINTS" id="PR00033">
    <property type="entry name" value="HTHASNC"/>
</dbReference>
<dbReference type="InterPro" id="IPR011008">
    <property type="entry name" value="Dimeric_a/b-barrel"/>
</dbReference>
<dbReference type="InterPro" id="IPR019888">
    <property type="entry name" value="Tscrpt_reg_AsnC-like"/>
</dbReference>
<keyword evidence="2" id="KW-0238">DNA-binding</keyword>
<dbReference type="Proteomes" id="UP001550853">
    <property type="component" value="Unassembled WGS sequence"/>
</dbReference>
<dbReference type="InterPro" id="IPR036390">
    <property type="entry name" value="WH_DNA-bd_sf"/>
</dbReference>
<dbReference type="EMBL" id="JBEZVI010000028">
    <property type="protein sequence ID" value="MEU3713676.1"/>
    <property type="molecule type" value="Genomic_DNA"/>
</dbReference>
<feature type="domain" description="HTH asnC-type" evidence="5">
    <location>
        <begin position="9"/>
        <end position="70"/>
    </location>
</feature>
<dbReference type="InterPro" id="IPR000485">
    <property type="entry name" value="AsnC-type_HTH_dom"/>
</dbReference>
<proteinExistence type="predicted"/>
<dbReference type="Pfam" id="PF13412">
    <property type="entry name" value="HTH_24"/>
    <property type="match status" value="1"/>
</dbReference>